<comment type="caution">
    <text evidence="1">The sequence shown here is derived from an EMBL/GenBank/DDBJ whole genome shotgun (WGS) entry which is preliminary data.</text>
</comment>
<organism evidence="1 2">
    <name type="scientific">Agromyces rhizosphaerae</name>
    <dbReference type="NCBI Taxonomy" id="88374"/>
    <lineage>
        <taxon>Bacteria</taxon>
        <taxon>Bacillati</taxon>
        <taxon>Actinomycetota</taxon>
        <taxon>Actinomycetes</taxon>
        <taxon>Micrococcales</taxon>
        <taxon>Microbacteriaceae</taxon>
        <taxon>Agromyces</taxon>
    </lineage>
</organism>
<sequence>MDDATTLMTSLSEQECWVRLRNNEMGRLAVAVDGRPDIFPVNYFASGSSILFRTAGGTKFDDVTVNHAVAFEVDHFDQDGGWSIVVRGTAKPLTTPAEIADAESAPLKPWIPTDKPNFVRIDVEVVTGRAVVFALDPRHEGTL</sequence>
<evidence type="ECO:0008006" key="3">
    <source>
        <dbReference type="Google" id="ProtNLM"/>
    </source>
</evidence>
<dbReference type="InterPro" id="IPR012349">
    <property type="entry name" value="Split_barrel_FMN-bd"/>
</dbReference>
<protein>
    <recommendedName>
        <fullName evidence="3">Pyridoxamine 5'-phosphate oxidase family protein</fullName>
    </recommendedName>
</protein>
<dbReference type="RefSeq" id="WP_281884433.1">
    <property type="nucleotide sequence ID" value="NZ_BSDP01000001.1"/>
</dbReference>
<dbReference type="Pfam" id="PF12900">
    <property type="entry name" value="Pyridox_ox_2"/>
    <property type="match status" value="1"/>
</dbReference>
<evidence type="ECO:0000313" key="2">
    <source>
        <dbReference type="Proteomes" id="UP001144396"/>
    </source>
</evidence>
<dbReference type="AlphaFoldDB" id="A0A9W6CYM4"/>
<dbReference type="SUPFAM" id="SSF50475">
    <property type="entry name" value="FMN-binding split barrel"/>
    <property type="match status" value="1"/>
</dbReference>
<gene>
    <name evidence="1" type="ORF">ARHIZOSPH14_19260</name>
</gene>
<proteinExistence type="predicted"/>
<reference evidence="1" key="1">
    <citation type="submission" date="2022-12" db="EMBL/GenBank/DDBJ databases">
        <title>Reference genome sequencing for broad-spectrum identification of bacterial and archaeal isolates by mass spectrometry.</title>
        <authorList>
            <person name="Sekiguchi Y."/>
            <person name="Tourlousse D.M."/>
        </authorList>
    </citation>
    <scope>NUCLEOTIDE SEQUENCE</scope>
    <source>
        <strain evidence="1">14</strain>
    </source>
</reference>
<dbReference type="Gene3D" id="2.30.110.10">
    <property type="entry name" value="Electron Transport, Fmn-binding Protein, Chain A"/>
    <property type="match status" value="1"/>
</dbReference>
<dbReference type="InterPro" id="IPR024747">
    <property type="entry name" value="Pyridox_Oxase-rel"/>
</dbReference>
<name>A0A9W6CYM4_9MICO</name>
<accession>A0A9W6CYM4</accession>
<keyword evidence="2" id="KW-1185">Reference proteome</keyword>
<evidence type="ECO:0000313" key="1">
    <source>
        <dbReference type="EMBL" id="GLI27684.1"/>
    </source>
</evidence>
<dbReference type="Proteomes" id="UP001144396">
    <property type="component" value="Unassembled WGS sequence"/>
</dbReference>
<dbReference type="EMBL" id="BSDP01000001">
    <property type="protein sequence ID" value="GLI27684.1"/>
    <property type="molecule type" value="Genomic_DNA"/>
</dbReference>